<dbReference type="InterPro" id="IPR002110">
    <property type="entry name" value="Ankyrin_rpt"/>
</dbReference>
<reference evidence="4 5" key="1">
    <citation type="submission" date="2019-01" db="EMBL/GenBank/DDBJ databases">
        <title>Draft Genome and Complete Hox-Cluster Characterization of the Sterlet Sturgeon (Acipenser ruthenus).</title>
        <authorList>
            <person name="Wei Q."/>
        </authorList>
    </citation>
    <scope>NUCLEOTIDE SEQUENCE [LARGE SCALE GENOMIC DNA]</scope>
    <source>
        <strain evidence="4">WHYD16114868_AA</strain>
        <tissue evidence="4">Blood</tissue>
    </source>
</reference>
<dbReference type="Pfam" id="PF12796">
    <property type="entry name" value="Ank_2"/>
    <property type="match status" value="1"/>
</dbReference>
<dbReference type="Gene3D" id="1.25.40.20">
    <property type="entry name" value="Ankyrin repeat-containing domain"/>
    <property type="match status" value="1"/>
</dbReference>
<evidence type="ECO:0000313" key="4">
    <source>
        <dbReference type="EMBL" id="RXN00113.1"/>
    </source>
</evidence>
<evidence type="ECO:0000256" key="1">
    <source>
        <dbReference type="ARBA" id="ARBA00022737"/>
    </source>
</evidence>
<dbReference type="OrthoDB" id="539213at2759"/>
<name>A0A662YUG5_ACIRT</name>
<dbReference type="GO" id="GO:0004861">
    <property type="term" value="F:cyclin-dependent protein serine/threonine kinase inhibitor activity"/>
    <property type="evidence" value="ECO:0007669"/>
    <property type="project" value="TreeGrafter"/>
</dbReference>
<dbReference type="SMART" id="SM00248">
    <property type="entry name" value="ANK"/>
    <property type="match status" value="3"/>
</dbReference>
<evidence type="ECO:0000256" key="2">
    <source>
        <dbReference type="ARBA" id="ARBA00023043"/>
    </source>
</evidence>
<dbReference type="EMBL" id="SCEB01000240">
    <property type="protein sequence ID" value="RXN00113.1"/>
    <property type="molecule type" value="Genomic_DNA"/>
</dbReference>
<dbReference type="GO" id="GO:2000045">
    <property type="term" value="P:regulation of G1/S transition of mitotic cell cycle"/>
    <property type="evidence" value="ECO:0007669"/>
    <property type="project" value="TreeGrafter"/>
</dbReference>
<dbReference type="AlphaFoldDB" id="A0A662YUG5"/>
<evidence type="ECO:0000256" key="3">
    <source>
        <dbReference type="PROSITE-ProRule" id="PRU00023"/>
    </source>
</evidence>
<dbReference type="GO" id="GO:0008285">
    <property type="term" value="P:negative regulation of cell population proliferation"/>
    <property type="evidence" value="ECO:0007669"/>
    <property type="project" value="TreeGrafter"/>
</dbReference>
<proteinExistence type="predicted"/>
<dbReference type="GO" id="GO:0005737">
    <property type="term" value="C:cytoplasm"/>
    <property type="evidence" value="ECO:0007669"/>
    <property type="project" value="TreeGrafter"/>
</dbReference>
<dbReference type="InterPro" id="IPR050776">
    <property type="entry name" value="Ank_Repeat/CDKN_Inhibitor"/>
</dbReference>
<dbReference type="PANTHER" id="PTHR24201:SF8">
    <property type="entry name" value="CYCLIN-DEPENDENT KINASE 4 INHIBITOR B"/>
    <property type="match status" value="1"/>
</dbReference>
<dbReference type="Proteomes" id="UP000289886">
    <property type="component" value="Unassembled WGS sequence"/>
</dbReference>
<dbReference type="GO" id="GO:0019901">
    <property type="term" value="F:protein kinase binding"/>
    <property type="evidence" value="ECO:0007669"/>
    <property type="project" value="TreeGrafter"/>
</dbReference>
<evidence type="ECO:0000313" key="5">
    <source>
        <dbReference type="Proteomes" id="UP000289886"/>
    </source>
</evidence>
<dbReference type="InterPro" id="IPR036770">
    <property type="entry name" value="Ankyrin_rpt-contain_sf"/>
</dbReference>
<keyword evidence="2 3" id="KW-0040">ANK repeat</keyword>
<comment type="caution">
    <text evidence="4">The sequence shown here is derived from an EMBL/GenBank/DDBJ whole genome shotgun (WGS) entry which is preliminary data.</text>
</comment>
<organism evidence="4 5">
    <name type="scientific">Acipenser ruthenus</name>
    <name type="common">Sterlet sturgeon</name>
    <dbReference type="NCBI Taxonomy" id="7906"/>
    <lineage>
        <taxon>Eukaryota</taxon>
        <taxon>Metazoa</taxon>
        <taxon>Chordata</taxon>
        <taxon>Craniata</taxon>
        <taxon>Vertebrata</taxon>
        <taxon>Euteleostomi</taxon>
        <taxon>Actinopterygii</taxon>
        <taxon>Chondrostei</taxon>
        <taxon>Acipenseriformes</taxon>
        <taxon>Acipenseridae</taxon>
        <taxon>Acipenser</taxon>
    </lineage>
</organism>
<dbReference type="PROSITE" id="PS50088">
    <property type="entry name" value="ANK_REPEAT"/>
    <property type="match status" value="2"/>
</dbReference>
<protein>
    <submittedName>
        <fullName evidence="4">Cyclin-dependent kinase 4 inhibitor B</fullName>
    </submittedName>
</protein>
<dbReference type="PANTHER" id="PTHR24201">
    <property type="entry name" value="ANK_REP_REGION DOMAIN-CONTAINING PROTEIN"/>
    <property type="match status" value="1"/>
</dbReference>
<dbReference type="GO" id="GO:0005634">
    <property type="term" value="C:nucleus"/>
    <property type="evidence" value="ECO:0007669"/>
    <property type="project" value="TreeGrafter"/>
</dbReference>
<keyword evidence="5" id="KW-1185">Reference proteome</keyword>
<dbReference type="PROSITE" id="PS50297">
    <property type="entry name" value="ANK_REP_REGION"/>
    <property type="match status" value="1"/>
</dbReference>
<gene>
    <name evidence="4" type="ORF">EOD39_10208</name>
</gene>
<feature type="repeat" description="ANK" evidence="3">
    <location>
        <begin position="1"/>
        <end position="33"/>
    </location>
</feature>
<accession>A0A662YUG5</accession>
<sequence length="124" mass="13567">MNADNLTKAAATGDTDRVRFLLENGINPNAVNRFGKTPIQVMMMGNTRIAELLLMHGANPNIVDSSTGLTPIHDAAREGFLDTVGMLVRNNANSNVRDRRNLLPLDLAIENGHEEVIAYLKSLE</sequence>
<dbReference type="SUPFAM" id="SSF48403">
    <property type="entry name" value="Ankyrin repeat"/>
    <property type="match status" value="1"/>
</dbReference>
<feature type="repeat" description="ANK" evidence="3">
    <location>
        <begin position="67"/>
        <end position="99"/>
    </location>
</feature>
<keyword evidence="1" id="KW-0677">Repeat</keyword>